<dbReference type="AlphaFoldDB" id="A0A1I6UE28"/>
<gene>
    <name evidence="1" type="ORF">SAMN04487906_2408</name>
</gene>
<dbReference type="Proteomes" id="UP000183209">
    <property type="component" value="Unassembled WGS sequence"/>
</dbReference>
<dbReference type="RefSeq" id="WP_161808345.1">
    <property type="nucleotide sequence ID" value="NZ_FPAG01000007.1"/>
</dbReference>
<organism evidence="1 2">
    <name type="scientific">Zhouia amylolytica</name>
    <dbReference type="NCBI Taxonomy" id="376730"/>
    <lineage>
        <taxon>Bacteria</taxon>
        <taxon>Pseudomonadati</taxon>
        <taxon>Bacteroidota</taxon>
        <taxon>Flavobacteriia</taxon>
        <taxon>Flavobacteriales</taxon>
        <taxon>Flavobacteriaceae</taxon>
        <taxon>Zhouia</taxon>
    </lineage>
</organism>
<evidence type="ECO:0000313" key="2">
    <source>
        <dbReference type="Proteomes" id="UP000183209"/>
    </source>
</evidence>
<protein>
    <submittedName>
        <fullName evidence="1">Uncharacterized protein</fullName>
    </submittedName>
</protein>
<sequence>MNTTITSQKGQSSIKRMNNFLNWYLKIQNVNPITNEKFDTIMQKMNNQNR</sequence>
<proteinExistence type="predicted"/>
<name>A0A1I6UE28_9FLAO</name>
<reference evidence="1 2" key="1">
    <citation type="submission" date="2016-10" db="EMBL/GenBank/DDBJ databases">
        <authorList>
            <person name="de Groot N.N."/>
        </authorList>
    </citation>
    <scope>NUCLEOTIDE SEQUENCE [LARGE SCALE GENOMIC DNA]</scope>
    <source>
        <strain evidence="1 2">CGMCC 1.6114</strain>
    </source>
</reference>
<evidence type="ECO:0000313" key="1">
    <source>
        <dbReference type="EMBL" id="SFS99638.1"/>
    </source>
</evidence>
<dbReference type="EMBL" id="FPAG01000007">
    <property type="protein sequence ID" value="SFS99638.1"/>
    <property type="molecule type" value="Genomic_DNA"/>
</dbReference>
<accession>A0A1I6UE28</accession>